<protein>
    <recommendedName>
        <fullName evidence="5">TF-B3 domain-containing protein</fullName>
    </recommendedName>
</protein>
<gene>
    <name evidence="6" type="ORF">KI387_037490</name>
</gene>
<accession>A0AA38FSL6</accession>
<evidence type="ECO:0000256" key="1">
    <source>
        <dbReference type="ARBA" id="ARBA00023015"/>
    </source>
</evidence>
<keyword evidence="7" id="KW-1185">Reference proteome</keyword>
<proteinExistence type="predicted"/>
<evidence type="ECO:0000259" key="5">
    <source>
        <dbReference type="PROSITE" id="PS50863"/>
    </source>
</evidence>
<feature type="domain" description="TF-B3" evidence="5">
    <location>
        <begin position="1"/>
        <end position="84"/>
    </location>
</feature>
<dbReference type="InterPro" id="IPR003340">
    <property type="entry name" value="B3_DNA-bd"/>
</dbReference>
<dbReference type="InterPro" id="IPR015300">
    <property type="entry name" value="DNA-bd_pseudobarrel_sf"/>
</dbReference>
<evidence type="ECO:0000313" key="6">
    <source>
        <dbReference type="EMBL" id="KAH9309579.1"/>
    </source>
</evidence>
<organism evidence="6 7">
    <name type="scientific">Taxus chinensis</name>
    <name type="common">Chinese yew</name>
    <name type="synonym">Taxus wallichiana var. chinensis</name>
    <dbReference type="NCBI Taxonomy" id="29808"/>
    <lineage>
        <taxon>Eukaryota</taxon>
        <taxon>Viridiplantae</taxon>
        <taxon>Streptophyta</taxon>
        <taxon>Embryophyta</taxon>
        <taxon>Tracheophyta</taxon>
        <taxon>Spermatophyta</taxon>
        <taxon>Pinopsida</taxon>
        <taxon>Pinidae</taxon>
        <taxon>Conifers II</taxon>
        <taxon>Cupressales</taxon>
        <taxon>Taxaceae</taxon>
        <taxon>Taxus</taxon>
    </lineage>
</organism>
<dbReference type="Proteomes" id="UP000824469">
    <property type="component" value="Unassembled WGS sequence"/>
</dbReference>
<dbReference type="PANTHER" id="PTHR31391">
    <property type="entry name" value="B3 DOMAIN-CONTAINING PROTEIN OS11G0197600-RELATED"/>
    <property type="match status" value="1"/>
</dbReference>
<sequence length="123" mass="14413">KFPKACELDCLPSPGERAEIVLVDPNTKKWKIRSIWHQQRFTLSGGWKYFSSQNGLEEGDVCIFEQVDCNKKTFILKVHIFRVLENCIPYKERSDDIKTESEMVHLCKRKSLRIREVSKHSSV</sequence>
<evidence type="ECO:0000256" key="3">
    <source>
        <dbReference type="ARBA" id="ARBA00023163"/>
    </source>
</evidence>
<reference evidence="6 7" key="1">
    <citation type="journal article" date="2021" name="Nat. Plants">
        <title>The Taxus genome provides insights into paclitaxel biosynthesis.</title>
        <authorList>
            <person name="Xiong X."/>
            <person name="Gou J."/>
            <person name="Liao Q."/>
            <person name="Li Y."/>
            <person name="Zhou Q."/>
            <person name="Bi G."/>
            <person name="Li C."/>
            <person name="Du R."/>
            <person name="Wang X."/>
            <person name="Sun T."/>
            <person name="Guo L."/>
            <person name="Liang H."/>
            <person name="Lu P."/>
            <person name="Wu Y."/>
            <person name="Zhang Z."/>
            <person name="Ro D.K."/>
            <person name="Shang Y."/>
            <person name="Huang S."/>
            <person name="Yan J."/>
        </authorList>
    </citation>
    <scope>NUCLEOTIDE SEQUENCE [LARGE SCALE GENOMIC DNA]</scope>
    <source>
        <strain evidence="6">Ta-2019</strain>
    </source>
</reference>
<keyword evidence="2" id="KW-0238">DNA-binding</keyword>
<dbReference type="Pfam" id="PF02362">
    <property type="entry name" value="B3"/>
    <property type="match status" value="1"/>
</dbReference>
<keyword evidence="3" id="KW-0804">Transcription</keyword>
<evidence type="ECO:0000313" key="7">
    <source>
        <dbReference type="Proteomes" id="UP000824469"/>
    </source>
</evidence>
<dbReference type="CDD" id="cd10017">
    <property type="entry name" value="B3_DNA"/>
    <property type="match status" value="1"/>
</dbReference>
<dbReference type="AlphaFoldDB" id="A0AA38FSL6"/>
<dbReference type="PANTHER" id="PTHR31391:SF106">
    <property type="entry name" value="B3 DOMAIN-CONTAINING PROTEIN OS01G0723500"/>
    <property type="match status" value="1"/>
</dbReference>
<dbReference type="Gene3D" id="2.40.330.10">
    <property type="entry name" value="DNA-binding pseudobarrel domain"/>
    <property type="match status" value="1"/>
</dbReference>
<dbReference type="SUPFAM" id="SSF101936">
    <property type="entry name" value="DNA-binding pseudobarrel domain"/>
    <property type="match status" value="1"/>
</dbReference>
<evidence type="ECO:0000256" key="2">
    <source>
        <dbReference type="ARBA" id="ARBA00023125"/>
    </source>
</evidence>
<evidence type="ECO:0000256" key="4">
    <source>
        <dbReference type="ARBA" id="ARBA00023242"/>
    </source>
</evidence>
<keyword evidence="1" id="KW-0805">Transcription regulation</keyword>
<dbReference type="GO" id="GO:0003677">
    <property type="term" value="F:DNA binding"/>
    <property type="evidence" value="ECO:0007669"/>
    <property type="project" value="UniProtKB-KW"/>
</dbReference>
<dbReference type="PROSITE" id="PS50863">
    <property type="entry name" value="B3"/>
    <property type="match status" value="1"/>
</dbReference>
<name>A0AA38FSL6_TAXCH</name>
<dbReference type="EMBL" id="JAHRHJ020000007">
    <property type="protein sequence ID" value="KAH9309579.1"/>
    <property type="molecule type" value="Genomic_DNA"/>
</dbReference>
<dbReference type="InterPro" id="IPR044837">
    <property type="entry name" value="REM16-like"/>
</dbReference>
<comment type="caution">
    <text evidence="6">The sequence shown here is derived from an EMBL/GenBank/DDBJ whole genome shotgun (WGS) entry which is preliminary data.</text>
</comment>
<feature type="non-terminal residue" evidence="6">
    <location>
        <position position="1"/>
    </location>
</feature>
<keyword evidence="4" id="KW-0539">Nucleus</keyword>